<sequence>MKRKLKFAFAIVFLVLTFLFYLRITEKSNENHPVSTEYIIPFKIDGEFEFLDSLKNRIATISVEIADDEYEITTGLMDHKTMAASLGMLFVFPTSEQRSFWMKNTYIPLDILFVNKKLEIVSIQKYTQPFSESPIPSGSEAKYVIELNAGYCDLKKIKEGQVVHFSFKNKNII</sequence>
<dbReference type="PANTHER" id="PTHR37953">
    <property type="entry name" value="UPF0127 PROTEIN MJ1496"/>
    <property type="match status" value="1"/>
</dbReference>
<dbReference type="InterPro" id="IPR003795">
    <property type="entry name" value="DUF192"/>
</dbReference>
<gene>
    <name evidence="2" type="ORF">IPO85_00180</name>
</gene>
<dbReference type="EMBL" id="JADKFW010000002">
    <property type="protein sequence ID" value="MBK9715951.1"/>
    <property type="molecule type" value="Genomic_DNA"/>
</dbReference>
<dbReference type="Proteomes" id="UP000808349">
    <property type="component" value="Unassembled WGS sequence"/>
</dbReference>
<keyword evidence="1" id="KW-0472">Membrane</keyword>
<accession>A0A9D7S5X2</accession>
<evidence type="ECO:0000313" key="2">
    <source>
        <dbReference type="EMBL" id="MBK9715951.1"/>
    </source>
</evidence>
<proteinExistence type="predicted"/>
<protein>
    <submittedName>
        <fullName evidence="2">DUF192 domain-containing protein</fullName>
    </submittedName>
</protein>
<dbReference type="AlphaFoldDB" id="A0A9D7S5X2"/>
<organism evidence="2 3">
    <name type="scientific">Candidatus Defluviibacterium haderslevense</name>
    <dbReference type="NCBI Taxonomy" id="2981993"/>
    <lineage>
        <taxon>Bacteria</taxon>
        <taxon>Pseudomonadati</taxon>
        <taxon>Bacteroidota</taxon>
        <taxon>Saprospiria</taxon>
        <taxon>Saprospirales</taxon>
        <taxon>Saprospiraceae</taxon>
        <taxon>Candidatus Defluviibacterium</taxon>
    </lineage>
</organism>
<dbReference type="Pfam" id="PF02643">
    <property type="entry name" value="DUF192"/>
    <property type="match status" value="1"/>
</dbReference>
<keyword evidence="1" id="KW-0812">Transmembrane</keyword>
<feature type="transmembrane region" description="Helical" evidence="1">
    <location>
        <begin position="7"/>
        <end position="24"/>
    </location>
</feature>
<reference evidence="2 3" key="1">
    <citation type="submission" date="2020-10" db="EMBL/GenBank/DDBJ databases">
        <title>Connecting structure to function with the recovery of over 1000 high-quality activated sludge metagenome-assembled genomes encoding full-length rRNA genes using long-read sequencing.</title>
        <authorList>
            <person name="Singleton C.M."/>
            <person name="Petriglieri F."/>
            <person name="Kristensen J.M."/>
            <person name="Kirkegaard R.H."/>
            <person name="Michaelsen T.Y."/>
            <person name="Andersen M.H."/>
            <person name="Karst S.M."/>
            <person name="Dueholm M.S."/>
            <person name="Nielsen P.H."/>
            <person name="Albertsen M."/>
        </authorList>
    </citation>
    <scope>NUCLEOTIDE SEQUENCE [LARGE SCALE GENOMIC DNA]</scope>
    <source>
        <strain evidence="2">Ribe_18-Q3-R11-54_BAT3C.373</strain>
    </source>
</reference>
<keyword evidence="1" id="KW-1133">Transmembrane helix</keyword>
<name>A0A9D7S5X2_9BACT</name>
<dbReference type="InterPro" id="IPR038695">
    <property type="entry name" value="Saro_0823-like_sf"/>
</dbReference>
<evidence type="ECO:0000313" key="3">
    <source>
        <dbReference type="Proteomes" id="UP000808349"/>
    </source>
</evidence>
<dbReference type="PANTHER" id="PTHR37953:SF1">
    <property type="entry name" value="UPF0127 PROTEIN MJ1496"/>
    <property type="match status" value="1"/>
</dbReference>
<dbReference type="Gene3D" id="2.60.120.1140">
    <property type="entry name" value="Protein of unknown function DUF192"/>
    <property type="match status" value="1"/>
</dbReference>
<comment type="caution">
    <text evidence="2">The sequence shown here is derived from an EMBL/GenBank/DDBJ whole genome shotgun (WGS) entry which is preliminary data.</text>
</comment>
<evidence type="ECO:0000256" key="1">
    <source>
        <dbReference type="SAM" id="Phobius"/>
    </source>
</evidence>